<dbReference type="InterPro" id="IPR011250">
    <property type="entry name" value="OMP/PagP_B-barrel"/>
</dbReference>
<accession>E0NTA6</accession>
<organism evidence="2 3">
    <name type="scientific">Hoylesella marshii DSM 16973 = JCM 13450</name>
    <dbReference type="NCBI Taxonomy" id="862515"/>
    <lineage>
        <taxon>Bacteria</taxon>
        <taxon>Pseudomonadati</taxon>
        <taxon>Bacteroidota</taxon>
        <taxon>Bacteroidia</taxon>
        <taxon>Bacteroidales</taxon>
        <taxon>Prevotellaceae</taxon>
        <taxon>Hoylesella</taxon>
    </lineage>
</organism>
<protein>
    <recommendedName>
        <fullName evidence="4">Outer membrane insertion signal domain protein</fullName>
    </recommendedName>
</protein>
<name>E0NTA6_9BACT</name>
<dbReference type="SUPFAM" id="SSF56925">
    <property type="entry name" value="OMPA-like"/>
    <property type="match status" value="1"/>
</dbReference>
<comment type="caution">
    <text evidence="2">The sequence shown here is derived from an EMBL/GenBank/DDBJ whole genome shotgun (WGS) entry which is preliminary data.</text>
</comment>
<dbReference type="AlphaFoldDB" id="E0NTA6"/>
<dbReference type="STRING" id="862515.HMPREF0658_1408"/>
<dbReference type="Proteomes" id="UP000004394">
    <property type="component" value="Unassembled WGS sequence"/>
</dbReference>
<evidence type="ECO:0000313" key="2">
    <source>
        <dbReference type="EMBL" id="EFM01573.1"/>
    </source>
</evidence>
<keyword evidence="1" id="KW-0732">Signal</keyword>
<sequence>MKRRVFVVLVVALSPFVMKAGTHFLPSIKHTYIDNPTTVQQSDTIVADLEDLEAMIGDSVLHEDTVYYGPVRPKGFNGLRFILDRRHRYSGDNFVNKSFLDHTYLDFGGGITNYLPNDHFRYTPFANFHVGFGKDLSPMSSVRLQLTGGWGFVKEANLLTSKTTYQSFGAHVDYLFNFTNYMLGYRPERRLTVSGVAGLGLQSSKLSATDGSIITSYATTSAMSYDARFGLQFRVSTSPHAAFAVEPFIRLATRKQDLVEGTKFNSLDFGYGANLSYIWYFWPEVSKKNDLGDFMKKFEEDERMFQEKYAKKHWRRPMFFDYSIGPAYFNKTNLSMGNSIGYTANAYFGWWLSPVLGVRSGIHITNADWADNSKVPSHGPLRTKSLLGVRGMALDLLFNPFGFNRNFNWDNKVGVNLLAGYEFGRMRVVNEEHNHYVKSNYVSYRVGTQLWMKLTNDLRLNVEPSYAFIEQYQGFDQRKQYEELAIKLGLTMLFRDKPSREKFNLDSIGVVNRYSQLSGFFLGGGLGWNTTVRTWRYSTGASPLLKNGTLFAGYNLNAYHGIRLNGEYLTDPIWVENSGHTATKKHLMENVLVSLDYQLNLLNAIAGYNPYRRWNTYIYGGPSLAMGSAGTDFALNFGGMLTYNITPSLALFYSHTVYRMPKERYITTQVYKDEGTFVNSLNVGLMYNVNHTFKEMQKMLTCDYTQQPLSFEYSIGPVWYTNLPISVGSSMGYTANA</sequence>
<dbReference type="eggNOG" id="ENOG5034282">
    <property type="taxonomic scope" value="Bacteria"/>
</dbReference>
<feature type="chain" id="PRO_5003138270" description="Outer membrane insertion signal domain protein" evidence="1">
    <location>
        <begin position="21"/>
        <end position="737"/>
    </location>
</feature>
<evidence type="ECO:0000313" key="3">
    <source>
        <dbReference type="Proteomes" id="UP000004394"/>
    </source>
</evidence>
<evidence type="ECO:0000256" key="1">
    <source>
        <dbReference type="SAM" id="SignalP"/>
    </source>
</evidence>
<dbReference type="EMBL" id="AEEI01000049">
    <property type="protein sequence ID" value="EFM01573.1"/>
    <property type="molecule type" value="Genomic_DNA"/>
</dbReference>
<evidence type="ECO:0008006" key="4">
    <source>
        <dbReference type="Google" id="ProtNLM"/>
    </source>
</evidence>
<gene>
    <name evidence="2" type="ORF">HMPREF0658_1408</name>
</gene>
<feature type="signal peptide" evidence="1">
    <location>
        <begin position="1"/>
        <end position="20"/>
    </location>
</feature>
<keyword evidence="3" id="KW-1185">Reference proteome</keyword>
<reference evidence="2" key="1">
    <citation type="submission" date="2010-07" db="EMBL/GenBank/DDBJ databases">
        <authorList>
            <person name="Muzny D."/>
            <person name="Qin X."/>
            <person name="Deng J."/>
            <person name="Jiang H."/>
            <person name="Liu Y."/>
            <person name="Qu J."/>
            <person name="Song X.-Z."/>
            <person name="Zhang L."/>
            <person name="Thornton R."/>
            <person name="Coyle M."/>
            <person name="Francisco L."/>
            <person name="Jackson L."/>
            <person name="Javaid M."/>
            <person name="Korchina V."/>
            <person name="Kovar C."/>
            <person name="Mata R."/>
            <person name="Mathew T."/>
            <person name="Ngo R."/>
            <person name="Nguyen L."/>
            <person name="Nguyen N."/>
            <person name="Okwuonu G."/>
            <person name="Ongeri F."/>
            <person name="Pham C."/>
            <person name="Simmons D."/>
            <person name="Wilczek-Boney K."/>
            <person name="Hale W."/>
            <person name="Jakkamsetti A."/>
            <person name="Pham P."/>
            <person name="Ruth R."/>
            <person name="San Lucas F."/>
            <person name="Warren J."/>
            <person name="Zhang J."/>
            <person name="Zhao Z."/>
            <person name="Zhou C."/>
            <person name="Zhu D."/>
            <person name="Lee S."/>
            <person name="Bess C."/>
            <person name="Blankenburg K."/>
            <person name="Forbes L."/>
            <person name="Fu Q."/>
            <person name="Gubbala S."/>
            <person name="Hirani K."/>
            <person name="Jayaseelan J.C."/>
            <person name="Lara F."/>
            <person name="Munidasa M."/>
            <person name="Palculict T."/>
            <person name="Patil S."/>
            <person name="Pu L.-L."/>
            <person name="Saada N."/>
            <person name="Tang L."/>
            <person name="Weissenberger G."/>
            <person name="Zhu Y."/>
            <person name="Hemphill L."/>
            <person name="Shang Y."/>
            <person name="Youmans B."/>
            <person name="Ayvaz T."/>
            <person name="Ross M."/>
            <person name="Santibanez J."/>
            <person name="Aqrawi P."/>
            <person name="Gross S."/>
            <person name="Joshi V."/>
            <person name="Fowler G."/>
            <person name="Nazareth L."/>
            <person name="Reid J."/>
            <person name="Worley K."/>
            <person name="Petrosino J."/>
            <person name="Highlander S."/>
            <person name="Gibbs R."/>
        </authorList>
    </citation>
    <scope>NUCLEOTIDE SEQUENCE [LARGE SCALE GENOMIC DNA]</scope>
    <source>
        <strain evidence="2">DSM 16973</strain>
    </source>
</reference>
<proteinExistence type="predicted"/>
<dbReference type="HOGENOM" id="CLU_332509_0_0_10"/>
<feature type="non-terminal residue" evidence="2">
    <location>
        <position position="737"/>
    </location>
</feature>